<keyword evidence="2" id="KW-0472">Membrane</keyword>
<dbReference type="AlphaFoldDB" id="A0A1X1QZ10"/>
<comment type="caution">
    <text evidence="3">The sequence shown here is derived from an EMBL/GenBank/DDBJ whole genome shotgun (WGS) entry which is preliminary data.</text>
</comment>
<dbReference type="NCBIfam" id="NF041247">
    <property type="entry name" value="UsfY"/>
    <property type="match status" value="1"/>
</dbReference>
<gene>
    <name evidence="3" type="ORF">AWC04_18605</name>
</gene>
<dbReference type="RefSeq" id="WP_085100263.1">
    <property type="nucleotide sequence ID" value="NZ_AP022603.1"/>
</dbReference>
<keyword evidence="2" id="KW-0812">Transmembrane</keyword>
<proteinExistence type="predicted"/>
<organism evidence="3 4">
    <name type="scientific">Mycolicibacterium fallax</name>
    <name type="common">Mycobacterium fallax</name>
    <dbReference type="NCBI Taxonomy" id="1793"/>
    <lineage>
        <taxon>Bacteria</taxon>
        <taxon>Bacillati</taxon>
        <taxon>Actinomycetota</taxon>
        <taxon>Actinomycetes</taxon>
        <taxon>Mycobacteriales</taxon>
        <taxon>Mycobacteriaceae</taxon>
        <taxon>Mycolicibacterium</taxon>
    </lineage>
</organism>
<evidence type="ECO:0000313" key="3">
    <source>
        <dbReference type="EMBL" id="ORU96616.1"/>
    </source>
</evidence>
<keyword evidence="2" id="KW-1133">Transmembrane helix</keyword>
<dbReference type="InterPro" id="IPR049606">
    <property type="entry name" value="UsfY-like"/>
</dbReference>
<sequence length="102" mass="10985">MTNPVDPVDHARTTRPHAGETVKNARNLPALVVVGVAVVLFVACLAAFATGHPQPAALLAGLSAVGLVLGLGWLGIEHRRVRRIEDRWYDEHPGEIRQPPNS</sequence>
<evidence type="ECO:0000256" key="2">
    <source>
        <dbReference type="SAM" id="Phobius"/>
    </source>
</evidence>
<evidence type="ECO:0000256" key="1">
    <source>
        <dbReference type="SAM" id="MobiDB-lite"/>
    </source>
</evidence>
<feature type="transmembrane region" description="Helical" evidence="2">
    <location>
        <begin position="56"/>
        <end position="76"/>
    </location>
</feature>
<feature type="transmembrane region" description="Helical" evidence="2">
    <location>
        <begin position="30"/>
        <end position="50"/>
    </location>
</feature>
<feature type="region of interest" description="Disordered" evidence="1">
    <location>
        <begin position="1"/>
        <end position="22"/>
    </location>
</feature>
<dbReference type="STRING" id="1793.AWC04_18605"/>
<feature type="compositionally biased region" description="Basic and acidic residues" evidence="1">
    <location>
        <begin position="7"/>
        <end position="20"/>
    </location>
</feature>
<protein>
    <submittedName>
        <fullName evidence="3">UsfY protein</fullName>
    </submittedName>
</protein>
<dbReference type="EMBL" id="LQOJ01000073">
    <property type="protein sequence ID" value="ORU96616.1"/>
    <property type="molecule type" value="Genomic_DNA"/>
</dbReference>
<keyword evidence="4" id="KW-1185">Reference proteome</keyword>
<dbReference type="Proteomes" id="UP000193484">
    <property type="component" value="Unassembled WGS sequence"/>
</dbReference>
<name>A0A1X1QZ10_MYCFA</name>
<accession>A0A1X1QZ10</accession>
<reference evidence="3 4" key="1">
    <citation type="submission" date="2016-01" db="EMBL/GenBank/DDBJ databases">
        <title>The new phylogeny of the genus Mycobacterium.</title>
        <authorList>
            <person name="Tarcisio F."/>
            <person name="Conor M."/>
            <person name="Antonella G."/>
            <person name="Elisabetta G."/>
            <person name="Giulia F.S."/>
            <person name="Sara T."/>
            <person name="Anna F."/>
            <person name="Clotilde B."/>
            <person name="Roberto B."/>
            <person name="Veronica D.S."/>
            <person name="Fabio R."/>
            <person name="Monica P."/>
            <person name="Olivier J."/>
            <person name="Enrico T."/>
            <person name="Nicola S."/>
        </authorList>
    </citation>
    <scope>NUCLEOTIDE SEQUENCE [LARGE SCALE GENOMIC DNA]</scope>
    <source>
        <strain evidence="3 4">DSM 44179</strain>
    </source>
</reference>
<evidence type="ECO:0000313" key="4">
    <source>
        <dbReference type="Proteomes" id="UP000193484"/>
    </source>
</evidence>